<dbReference type="VEuPathDB" id="VectorBase:CSON014941"/>
<evidence type="ECO:0000259" key="2">
    <source>
        <dbReference type="PROSITE" id="PS51228"/>
    </source>
</evidence>
<dbReference type="PRINTS" id="PR00689">
    <property type="entry name" value="ACOABINDINGP"/>
</dbReference>
<evidence type="ECO:0000313" key="5">
    <source>
        <dbReference type="EMBL" id="SSX29647.1"/>
    </source>
</evidence>
<dbReference type="GO" id="GO:0006631">
    <property type="term" value="P:fatty acid metabolic process"/>
    <property type="evidence" value="ECO:0007669"/>
    <property type="project" value="TreeGrafter"/>
</dbReference>
<dbReference type="PANTHER" id="PTHR23310">
    <property type="entry name" value="ACYL-COA-BINDING PROTEIN, ACBP"/>
    <property type="match status" value="1"/>
</dbReference>
<dbReference type="GO" id="GO:0000062">
    <property type="term" value="F:fatty-acyl-CoA binding"/>
    <property type="evidence" value="ECO:0007669"/>
    <property type="project" value="InterPro"/>
</dbReference>
<dbReference type="EMBL" id="UFQS01000899">
    <property type="protein sequence ID" value="SSX07555.1"/>
    <property type="molecule type" value="Genomic_DNA"/>
</dbReference>
<gene>
    <name evidence="4" type="primary">CSON014941</name>
    <name evidence="5" type="synonym">CSON001580</name>
</gene>
<dbReference type="PROSITE" id="PS51228">
    <property type="entry name" value="ACB_2"/>
    <property type="match status" value="1"/>
</dbReference>
<dbReference type="EMBL" id="UFQT01000899">
    <property type="protein sequence ID" value="SSX27895.1"/>
    <property type="molecule type" value="Genomic_DNA"/>
</dbReference>
<dbReference type="OMA" id="KVKWIAW"/>
<dbReference type="Pfam" id="PF00887">
    <property type="entry name" value="ACBP"/>
    <property type="match status" value="1"/>
</dbReference>
<dbReference type="InterPro" id="IPR022408">
    <property type="entry name" value="Acyl-CoA-binding_prot_CS"/>
</dbReference>
<dbReference type="PANTHER" id="PTHR23310:SF137">
    <property type="entry name" value="ACYL-COA BINDING PROTEIN 3, ISOFORM A-RELATED"/>
    <property type="match status" value="1"/>
</dbReference>
<dbReference type="SUPFAM" id="SSF47027">
    <property type="entry name" value="Acyl-CoA binding protein"/>
    <property type="match status" value="1"/>
</dbReference>
<evidence type="ECO:0000313" key="3">
    <source>
        <dbReference type="EMBL" id="SSX07555.1"/>
    </source>
</evidence>
<evidence type="ECO:0000256" key="1">
    <source>
        <dbReference type="ARBA" id="ARBA00023121"/>
    </source>
</evidence>
<protein>
    <submittedName>
        <fullName evidence="5">CSON001580 protein</fullName>
    </submittedName>
    <submittedName>
        <fullName evidence="4">CSON014941 protein</fullName>
    </submittedName>
</protein>
<evidence type="ECO:0000313" key="4">
    <source>
        <dbReference type="EMBL" id="SSX27895.1"/>
    </source>
</evidence>
<dbReference type="PROSITE" id="PS00880">
    <property type="entry name" value="ACB_1"/>
    <property type="match status" value="1"/>
</dbReference>
<accession>A0A336MC80</accession>
<keyword evidence="1" id="KW-0446">Lipid-binding</keyword>
<feature type="domain" description="ACB" evidence="2">
    <location>
        <begin position="4"/>
        <end position="88"/>
    </location>
</feature>
<organism evidence="4">
    <name type="scientific">Culicoides sonorensis</name>
    <name type="common">Biting midge</name>
    <dbReference type="NCBI Taxonomy" id="179676"/>
    <lineage>
        <taxon>Eukaryota</taxon>
        <taxon>Metazoa</taxon>
        <taxon>Ecdysozoa</taxon>
        <taxon>Arthropoda</taxon>
        <taxon>Hexapoda</taxon>
        <taxon>Insecta</taxon>
        <taxon>Pterygota</taxon>
        <taxon>Neoptera</taxon>
        <taxon>Endopterygota</taxon>
        <taxon>Diptera</taxon>
        <taxon>Nematocera</taxon>
        <taxon>Chironomoidea</taxon>
        <taxon>Ceratopogonidae</taxon>
        <taxon>Ceratopogoninae</taxon>
        <taxon>Culicoides</taxon>
        <taxon>Monoculicoides</taxon>
    </lineage>
</organism>
<reference evidence="3" key="1">
    <citation type="submission" date="2018-04" db="EMBL/GenBank/DDBJ databases">
        <authorList>
            <person name="Go L.Y."/>
            <person name="Mitchell J.A."/>
        </authorList>
    </citation>
    <scope>NUCLEOTIDE SEQUENCE</scope>
    <source>
        <tissue evidence="3">Whole organism</tissue>
    </source>
</reference>
<name>A0A336MC80_CULSO</name>
<dbReference type="InterPro" id="IPR014352">
    <property type="entry name" value="FERM/acyl-CoA-bd_prot_sf"/>
</dbReference>
<proteinExistence type="predicted"/>
<dbReference type="Gene3D" id="1.20.80.10">
    <property type="match status" value="1"/>
</dbReference>
<dbReference type="VEuPathDB" id="VectorBase:CSON001580"/>
<dbReference type="EMBL" id="UFQT01001251">
    <property type="protein sequence ID" value="SSX29647.1"/>
    <property type="molecule type" value="Genomic_DNA"/>
</dbReference>
<dbReference type="AlphaFoldDB" id="A0A336MC80"/>
<dbReference type="InterPro" id="IPR035984">
    <property type="entry name" value="Acyl-CoA-binding_sf"/>
</dbReference>
<sequence>MADLDQKFNDAADKVKNFTKRPSDDELLELYALFKQGTVGDNETEKPGLLDFKGKAKWEAWNKKKGTTKEAAKEAYVKLAEELTAKYA</sequence>
<reference evidence="4" key="2">
    <citation type="submission" date="2018-07" db="EMBL/GenBank/DDBJ databases">
        <authorList>
            <person name="Quirk P.G."/>
            <person name="Krulwich T.A."/>
        </authorList>
    </citation>
    <scope>NUCLEOTIDE SEQUENCE</scope>
</reference>
<dbReference type="InterPro" id="IPR000582">
    <property type="entry name" value="Acyl-CoA-binding_protein"/>
</dbReference>